<evidence type="ECO:0000256" key="13">
    <source>
        <dbReference type="ARBA" id="ARBA00033450"/>
    </source>
</evidence>
<dbReference type="InterPro" id="IPR007863">
    <property type="entry name" value="Peptidase_M16_C"/>
</dbReference>
<dbReference type="Gene3D" id="3.30.830.10">
    <property type="entry name" value="Metalloenzyme, LuxS/M16 peptidase-like"/>
    <property type="match status" value="4"/>
</dbReference>
<dbReference type="InterPro" id="IPR032632">
    <property type="entry name" value="Peptidase_M16_M"/>
</dbReference>
<dbReference type="AlphaFoldDB" id="A0A1T1H7Q1"/>
<dbReference type="Pfam" id="PF16187">
    <property type="entry name" value="Peptidase_M16_M"/>
    <property type="match status" value="1"/>
</dbReference>
<protein>
    <recommendedName>
        <fullName evidence="5">Protease 3</fullName>
        <ecNumber evidence="4">3.4.24.55</ecNumber>
    </recommendedName>
    <alternativeName>
        <fullName evidence="13">Pitrilysin</fullName>
    </alternativeName>
    <alternativeName>
        <fullName evidence="12">Protease III</fullName>
    </alternativeName>
    <alternativeName>
        <fullName evidence="11">Protease pi</fullName>
    </alternativeName>
</protein>
<keyword evidence="7" id="KW-0479">Metal-binding</keyword>
<dbReference type="FunFam" id="3.30.830.10:FF:000005">
    <property type="entry name" value="nardilysin isoform X1"/>
    <property type="match status" value="1"/>
</dbReference>
<comment type="caution">
    <text evidence="19">The sequence shown here is derived from an EMBL/GenBank/DDBJ whole genome shotgun (WGS) entry which is preliminary data.</text>
</comment>
<feature type="domain" description="Coenzyme PQQ synthesis protein F-like C-terminal lobe" evidence="18">
    <location>
        <begin position="759"/>
        <end position="858"/>
    </location>
</feature>
<dbReference type="EC" id="3.4.24.55" evidence="4"/>
<keyword evidence="6" id="KW-0645">Protease</keyword>
<keyword evidence="8" id="KW-0378">Hydrolase</keyword>
<evidence type="ECO:0000256" key="9">
    <source>
        <dbReference type="ARBA" id="ARBA00022833"/>
    </source>
</evidence>
<keyword evidence="20" id="KW-1185">Reference proteome</keyword>
<dbReference type="InterPro" id="IPR011249">
    <property type="entry name" value="Metalloenz_LuxS/M16"/>
</dbReference>
<evidence type="ECO:0000256" key="14">
    <source>
        <dbReference type="RuleBase" id="RU004447"/>
    </source>
</evidence>
<accession>A0A1T1H7Q1</accession>
<dbReference type="PANTHER" id="PTHR43690:SF18">
    <property type="entry name" value="INSULIN-DEGRADING ENZYME-RELATED"/>
    <property type="match status" value="1"/>
</dbReference>
<dbReference type="SUPFAM" id="SSF63411">
    <property type="entry name" value="LuxS/MPP-like metallohydrolase"/>
    <property type="match status" value="4"/>
</dbReference>
<dbReference type="EMBL" id="MTSD02000012">
    <property type="protein sequence ID" value="OOV85891.1"/>
    <property type="molecule type" value="Genomic_DNA"/>
</dbReference>
<dbReference type="GO" id="GO:0046872">
    <property type="term" value="F:metal ion binding"/>
    <property type="evidence" value="ECO:0007669"/>
    <property type="project" value="UniProtKB-KW"/>
</dbReference>
<evidence type="ECO:0000256" key="11">
    <source>
        <dbReference type="ARBA" id="ARBA00029597"/>
    </source>
</evidence>
<evidence type="ECO:0000313" key="20">
    <source>
        <dbReference type="Proteomes" id="UP000190064"/>
    </source>
</evidence>
<gene>
    <name evidence="19" type="ORF">BTA35_0216315</name>
</gene>
<dbReference type="Proteomes" id="UP000190064">
    <property type="component" value="Unassembled WGS sequence"/>
</dbReference>
<dbReference type="PROSITE" id="PS00143">
    <property type="entry name" value="INSULINASE"/>
    <property type="match status" value="1"/>
</dbReference>
<dbReference type="GO" id="GO:0004222">
    <property type="term" value="F:metalloendopeptidase activity"/>
    <property type="evidence" value="ECO:0007669"/>
    <property type="project" value="UniProtKB-EC"/>
</dbReference>
<dbReference type="InterPro" id="IPR011765">
    <property type="entry name" value="Pept_M16_N"/>
</dbReference>
<dbReference type="GO" id="GO:0006508">
    <property type="term" value="P:proteolysis"/>
    <property type="evidence" value="ECO:0007669"/>
    <property type="project" value="UniProtKB-KW"/>
</dbReference>
<evidence type="ECO:0000256" key="3">
    <source>
        <dbReference type="ARBA" id="ARBA00007261"/>
    </source>
</evidence>
<dbReference type="FunFam" id="3.30.830.10:FF:000012">
    <property type="entry name" value="Protease 3"/>
    <property type="match status" value="1"/>
</dbReference>
<evidence type="ECO:0000259" key="18">
    <source>
        <dbReference type="Pfam" id="PF22456"/>
    </source>
</evidence>
<evidence type="ECO:0000313" key="19">
    <source>
        <dbReference type="EMBL" id="OOV85891.1"/>
    </source>
</evidence>
<evidence type="ECO:0000259" key="15">
    <source>
        <dbReference type="Pfam" id="PF00675"/>
    </source>
</evidence>
<dbReference type="Pfam" id="PF05193">
    <property type="entry name" value="Peptidase_M16_C"/>
    <property type="match status" value="1"/>
</dbReference>
<sequence>MSIKSTPESETHDQLTLITSQNDYRSYRPLMLDNGLSIILISDPKADKAAAAMNVAIGSGQDPENFAGLAHFLEHMLFLGTEKYPEAGEYQSFISKHGGSHNAFTSYRDTNYFFEVDNRYLEPSLDRFSQFFIAPLFTEAYVKREKNAVHSEYQSKLRDDGRKQFDILKQALNPEHPYSRFSTGSLKTLADKSVSTRDAMLEFYRTYYSANRMSLVIQGNYSLDELESMARTMFRAVKNHNTPAFATDKPLFAENSLPLQLNIRPLKAHHAIKLQFPIPEPSTYFRKKPTSYLASLIGHEGKGSLLSYLKAKGWATGLSAGSGLSTGEESLFSITINLTQAGFENSKDVVNAAFGYINLLQQNGIDEWRFNEQKKLSEQAFSFVESGSPIHAVSSVAYNMPRFPIKEVLHAPYAMETFDAELIRQYLGYLTPENLLLTRISPNMKTDKLSPWFEGKYSLSPFDAHRVTPVAAEVFSLPEPNALIADTLSLKPGLETMEKPENISTRPEATLWYKADQDFNTPKAQQYFSLQSPVSTGSVKSAVLTQLLASWLNEASNEFAYPASLAGLNYTVYKHTRGITLQLGGYNDKQHMLLERLLTTLKGSEIHTETFRLVKQSLIKRWQNADKAPLYRQIMGEVSSVLMQPVWNEEQLLAAIKPLTAKDLNDFREVFLSQLHLEGMVTGNMTKNEAASSLKSVMDTLEPALTKSEIPKLQGLSLEGQKVTHTPALSHNDNAWLKYYQPARPSDAQEYKEQARWMLLAHILQSPYYHEMRTQRQLGYIVFASYHPTLKTPGLSLLVQSPEHTPDEIRELSDAFMRHFSDSFMSISEQEFTEQKAGLLGNILDSDDRLQARTQRLWREMAMDETHFERRERLADAVKTLQIDDLRQLLRKISVDQTGVLTVQYQSGSQTFTDAEKLRSGLKAISH</sequence>
<name>A0A1T1H7Q1_OCELI</name>
<feature type="domain" description="Peptidase M16 C-terminal" evidence="16">
    <location>
        <begin position="196"/>
        <end position="375"/>
    </location>
</feature>
<dbReference type="Pfam" id="PF22456">
    <property type="entry name" value="PqqF-like_C_4"/>
    <property type="match status" value="1"/>
</dbReference>
<reference evidence="19" key="1">
    <citation type="submission" date="2017-02" db="EMBL/GenBank/DDBJ databases">
        <title>Draft Genome Sequence of the Salt Water Bacterium Oceanospirillum linum ATCC 11336.</title>
        <authorList>
            <person name="Trachtenberg A.M."/>
            <person name="Carney J.G."/>
            <person name="Linnane J.D."/>
            <person name="Rheaume B.A."/>
            <person name="Pitts N.L."/>
            <person name="Mykles D.L."/>
            <person name="Maclea K.S."/>
        </authorList>
    </citation>
    <scope>NUCLEOTIDE SEQUENCE [LARGE SCALE GENOMIC DNA]</scope>
    <source>
        <strain evidence="19">ATCC 11336</strain>
    </source>
</reference>
<proteinExistence type="inferred from homology"/>
<dbReference type="InterPro" id="IPR054734">
    <property type="entry name" value="PqqF-like_C_4"/>
</dbReference>
<feature type="domain" description="Peptidase M16 middle/third" evidence="17">
    <location>
        <begin position="381"/>
        <end position="655"/>
    </location>
</feature>
<dbReference type="InterPro" id="IPR001431">
    <property type="entry name" value="Pept_M16_Zn_BS"/>
</dbReference>
<keyword evidence="10" id="KW-0482">Metalloprotease</keyword>
<comment type="similarity">
    <text evidence="3 14">Belongs to the peptidase M16 family.</text>
</comment>
<comment type="function">
    <text evidence="2">Endopeptidase that degrades small peptides of less than 7 kDa, such as glucagon and insulin.</text>
</comment>
<evidence type="ECO:0000256" key="5">
    <source>
        <dbReference type="ARBA" id="ARBA00017565"/>
    </source>
</evidence>
<dbReference type="GO" id="GO:0005737">
    <property type="term" value="C:cytoplasm"/>
    <property type="evidence" value="ECO:0007669"/>
    <property type="project" value="UniProtKB-ARBA"/>
</dbReference>
<evidence type="ECO:0000256" key="2">
    <source>
        <dbReference type="ARBA" id="ARBA00002184"/>
    </source>
</evidence>
<comment type="cofactor">
    <cofactor evidence="1">
        <name>Zn(2+)</name>
        <dbReference type="ChEBI" id="CHEBI:29105"/>
    </cofactor>
</comment>
<dbReference type="InterPro" id="IPR050626">
    <property type="entry name" value="Peptidase_M16"/>
</dbReference>
<dbReference type="Pfam" id="PF00675">
    <property type="entry name" value="Peptidase_M16"/>
    <property type="match status" value="1"/>
</dbReference>
<evidence type="ECO:0000256" key="12">
    <source>
        <dbReference type="ARBA" id="ARBA00031184"/>
    </source>
</evidence>
<dbReference type="PANTHER" id="PTHR43690">
    <property type="entry name" value="NARDILYSIN"/>
    <property type="match status" value="1"/>
</dbReference>
<evidence type="ECO:0000256" key="8">
    <source>
        <dbReference type="ARBA" id="ARBA00022801"/>
    </source>
</evidence>
<dbReference type="STRING" id="966.BTA35_0216315"/>
<keyword evidence="9" id="KW-0862">Zinc</keyword>
<dbReference type="RefSeq" id="WP_160055353.1">
    <property type="nucleotide sequence ID" value="NZ_FXTS01000014.1"/>
</dbReference>
<evidence type="ECO:0000259" key="16">
    <source>
        <dbReference type="Pfam" id="PF05193"/>
    </source>
</evidence>
<evidence type="ECO:0000256" key="1">
    <source>
        <dbReference type="ARBA" id="ARBA00001947"/>
    </source>
</evidence>
<evidence type="ECO:0000259" key="17">
    <source>
        <dbReference type="Pfam" id="PF16187"/>
    </source>
</evidence>
<evidence type="ECO:0000256" key="6">
    <source>
        <dbReference type="ARBA" id="ARBA00022670"/>
    </source>
</evidence>
<evidence type="ECO:0000256" key="4">
    <source>
        <dbReference type="ARBA" id="ARBA00012449"/>
    </source>
</evidence>
<feature type="domain" description="Peptidase M16 N-terminal" evidence="15">
    <location>
        <begin position="38"/>
        <end position="155"/>
    </location>
</feature>
<evidence type="ECO:0000256" key="7">
    <source>
        <dbReference type="ARBA" id="ARBA00022723"/>
    </source>
</evidence>
<evidence type="ECO:0000256" key="10">
    <source>
        <dbReference type="ARBA" id="ARBA00023049"/>
    </source>
</evidence>
<organism evidence="19 20">
    <name type="scientific">Oceanospirillum linum</name>
    <dbReference type="NCBI Taxonomy" id="966"/>
    <lineage>
        <taxon>Bacteria</taxon>
        <taxon>Pseudomonadati</taxon>
        <taxon>Pseudomonadota</taxon>
        <taxon>Gammaproteobacteria</taxon>
        <taxon>Oceanospirillales</taxon>
        <taxon>Oceanospirillaceae</taxon>
        <taxon>Oceanospirillum</taxon>
    </lineage>
</organism>